<keyword evidence="6" id="KW-0411">Iron-sulfur</keyword>
<proteinExistence type="predicted"/>
<keyword evidence="5" id="KW-0408">Iron</keyword>
<dbReference type="SUPFAM" id="SSF102114">
    <property type="entry name" value="Radical SAM enzymes"/>
    <property type="match status" value="1"/>
</dbReference>
<evidence type="ECO:0000256" key="6">
    <source>
        <dbReference type="ARBA" id="ARBA00023014"/>
    </source>
</evidence>
<dbReference type="InterPro" id="IPR007197">
    <property type="entry name" value="rSAM"/>
</dbReference>
<sequence length="214" mass="23646">MRCGDCVKACPTGAMRFDAREMSVDEALREIELDEAFYGADGGVTLSGGECMMSPDFSLAVLKACRERGIGTNIETCLYAKPETVDAFCEATDQILADLKLIDPVRHKAATGADNALILENFRRLAAKKANLVVRVPLIPGFTADEENIAGIAAFVCSLNADFPVELLNFNPMCREKYESLRLPYRFRPDEREIPQETVRKLKAILTDHGLIAR</sequence>
<evidence type="ECO:0000256" key="4">
    <source>
        <dbReference type="ARBA" id="ARBA00022723"/>
    </source>
</evidence>
<organism evidence="9">
    <name type="scientific">bioreactor metagenome</name>
    <dbReference type="NCBI Taxonomy" id="1076179"/>
    <lineage>
        <taxon>unclassified sequences</taxon>
        <taxon>metagenomes</taxon>
        <taxon>ecological metagenomes</taxon>
    </lineage>
</organism>
<keyword evidence="4" id="KW-0479">Metal-binding</keyword>
<keyword evidence="9" id="KW-0560">Oxidoreductase</keyword>
<comment type="caution">
    <text evidence="9">The sequence shown here is derived from an EMBL/GenBank/DDBJ whole genome shotgun (WGS) entry which is preliminary data.</text>
</comment>
<dbReference type="NCBIfam" id="TIGR02494">
    <property type="entry name" value="PFLE_PFLC"/>
    <property type="match status" value="1"/>
</dbReference>
<dbReference type="InterPro" id="IPR034457">
    <property type="entry name" value="Organic_radical-activating"/>
</dbReference>
<dbReference type="GO" id="GO:0051539">
    <property type="term" value="F:4 iron, 4 sulfur cluster binding"/>
    <property type="evidence" value="ECO:0007669"/>
    <property type="project" value="UniProtKB-KW"/>
</dbReference>
<feature type="domain" description="4Fe-4S ferredoxin-type" evidence="7">
    <location>
        <begin position="1"/>
        <end position="20"/>
    </location>
</feature>
<dbReference type="PANTHER" id="PTHR30352:SF4">
    <property type="entry name" value="PYRUVATE FORMATE-LYASE 2-ACTIVATING ENZYME"/>
    <property type="match status" value="1"/>
</dbReference>
<name>A0A644ZPD2_9ZZZZ</name>
<dbReference type="Pfam" id="PF04055">
    <property type="entry name" value="Radical_SAM"/>
    <property type="match status" value="1"/>
</dbReference>
<keyword evidence="2" id="KW-0004">4Fe-4S</keyword>
<evidence type="ECO:0000313" key="9">
    <source>
        <dbReference type="EMBL" id="MPM39504.1"/>
    </source>
</evidence>
<evidence type="ECO:0000256" key="1">
    <source>
        <dbReference type="ARBA" id="ARBA00001966"/>
    </source>
</evidence>
<dbReference type="GO" id="GO:0016491">
    <property type="term" value="F:oxidoreductase activity"/>
    <property type="evidence" value="ECO:0007669"/>
    <property type="project" value="UniProtKB-KW"/>
</dbReference>
<evidence type="ECO:0000259" key="8">
    <source>
        <dbReference type="PROSITE" id="PS51918"/>
    </source>
</evidence>
<dbReference type="InterPro" id="IPR017896">
    <property type="entry name" value="4Fe4S_Fe-S-bd"/>
</dbReference>
<dbReference type="PROSITE" id="PS51918">
    <property type="entry name" value="RADICAL_SAM"/>
    <property type="match status" value="1"/>
</dbReference>
<dbReference type="InterPro" id="IPR058240">
    <property type="entry name" value="rSAM_sf"/>
</dbReference>
<dbReference type="CDD" id="cd01335">
    <property type="entry name" value="Radical_SAM"/>
    <property type="match status" value="1"/>
</dbReference>
<feature type="domain" description="Radical SAM core" evidence="8">
    <location>
        <begin position="1"/>
        <end position="206"/>
    </location>
</feature>
<comment type="cofactor">
    <cofactor evidence="1">
        <name>[4Fe-4S] cluster</name>
        <dbReference type="ChEBI" id="CHEBI:49883"/>
    </cofactor>
</comment>
<protein>
    <submittedName>
        <fullName evidence="9">4-hydroxyphenylacetate decarboxylase activating enzyme</fullName>
        <ecNumber evidence="9">1.97.1.-</ecNumber>
    </submittedName>
</protein>
<dbReference type="PANTHER" id="PTHR30352">
    <property type="entry name" value="PYRUVATE FORMATE-LYASE-ACTIVATING ENZYME"/>
    <property type="match status" value="1"/>
</dbReference>
<dbReference type="Gene3D" id="3.80.30.10">
    <property type="entry name" value="pyruvate-formate lyase- activating enzyme"/>
    <property type="match status" value="1"/>
</dbReference>
<keyword evidence="3" id="KW-0949">S-adenosyl-L-methionine</keyword>
<dbReference type="EMBL" id="VSSQ01008666">
    <property type="protein sequence ID" value="MPM39504.1"/>
    <property type="molecule type" value="Genomic_DNA"/>
</dbReference>
<evidence type="ECO:0000256" key="2">
    <source>
        <dbReference type="ARBA" id="ARBA00022485"/>
    </source>
</evidence>
<evidence type="ECO:0000256" key="5">
    <source>
        <dbReference type="ARBA" id="ARBA00023004"/>
    </source>
</evidence>
<dbReference type="GO" id="GO:0046872">
    <property type="term" value="F:metal ion binding"/>
    <property type="evidence" value="ECO:0007669"/>
    <property type="project" value="UniProtKB-KW"/>
</dbReference>
<dbReference type="EC" id="1.97.1.-" evidence="9"/>
<accession>A0A644ZPD2</accession>
<gene>
    <name evidence="9" type="primary">hpdA_7</name>
    <name evidence="9" type="ORF">SDC9_86138</name>
</gene>
<dbReference type="AlphaFoldDB" id="A0A644ZPD2"/>
<evidence type="ECO:0000259" key="7">
    <source>
        <dbReference type="PROSITE" id="PS51379"/>
    </source>
</evidence>
<evidence type="ECO:0000256" key="3">
    <source>
        <dbReference type="ARBA" id="ARBA00022691"/>
    </source>
</evidence>
<reference evidence="9" key="1">
    <citation type="submission" date="2019-08" db="EMBL/GenBank/DDBJ databases">
        <authorList>
            <person name="Kucharzyk K."/>
            <person name="Murdoch R.W."/>
            <person name="Higgins S."/>
            <person name="Loffler F."/>
        </authorList>
    </citation>
    <scope>NUCLEOTIDE SEQUENCE</scope>
</reference>
<dbReference type="PROSITE" id="PS51379">
    <property type="entry name" value="4FE4S_FER_2"/>
    <property type="match status" value="1"/>
</dbReference>